<keyword evidence="1" id="KW-0677">Repeat</keyword>
<dbReference type="Pfam" id="PF01535">
    <property type="entry name" value="PPR"/>
    <property type="match status" value="3"/>
</dbReference>
<feature type="repeat" description="PPR" evidence="2">
    <location>
        <begin position="1273"/>
        <end position="1307"/>
    </location>
</feature>
<evidence type="ECO:0000256" key="1">
    <source>
        <dbReference type="ARBA" id="ARBA00022737"/>
    </source>
</evidence>
<dbReference type="PANTHER" id="PTHR47447:SF17">
    <property type="entry name" value="OS12G0638900 PROTEIN"/>
    <property type="match status" value="1"/>
</dbReference>
<evidence type="ECO:0008006" key="6">
    <source>
        <dbReference type="Google" id="ProtNLM"/>
    </source>
</evidence>
<comment type="caution">
    <text evidence="4">The sequence shown here is derived from an EMBL/GenBank/DDBJ whole genome shotgun (WGS) entry which is preliminary data.</text>
</comment>
<dbReference type="InterPro" id="IPR002885">
    <property type="entry name" value="PPR_rpt"/>
</dbReference>
<evidence type="ECO:0000256" key="3">
    <source>
        <dbReference type="SAM" id="MobiDB-lite"/>
    </source>
</evidence>
<dbReference type="EMBL" id="CAUYUJ010017449">
    <property type="protein sequence ID" value="CAK0874893.1"/>
    <property type="molecule type" value="Genomic_DNA"/>
</dbReference>
<feature type="compositionally biased region" description="Low complexity" evidence="3">
    <location>
        <begin position="956"/>
        <end position="979"/>
    </location>
</feature>
<keyword evidence="5" id="KW-1185">Reference proteome</keyword>
<dbReference type="NCBIfam" id="TIGR00756">
    <property type="entry name" value="PPR"/>
    <property type="match status" value="1"/>
</dbReference>
<dbReference type="InterPro" id="IPR011990">
    <property type="entry name" value="TPR-like_helical_dom_sf"/>
</dbReference>
<feature type="repeat" description="PPR" evidence="2">
    <location>
        <begin position="1203"/>
        <end position="1237"/>
    </location>
</feature>
<dbReference type="PANTHER" id="PTHR47447">
    <property type="entry name" value="OS03G0856100 PROTEIN"/>
    <property type="match status" value="1"/>
</dbReference>
<dbReference type="PROSITE" id="PS51375">
    <property type="entry name" value="PPR"/>
    <property type="match status" value="2"/>
</dbReference>
<reference evidence="4" key="1">
    <citation type="submission" date="2023-10" db="EMBL/GenBank/DDBJ databases">
        <authorList>
            <person name="Chen Y."/>
            <person name="Shah S."/>
            <person name="Dougan E. K."/>
            <person name="Thang M."/>
            <person name="Chan C."/>
        </authorList>
    </citation>
    <scope>NUCLEOTIDE SEQUENCE [LARGE SCALE GENOMIC DNA]</scope>
</reference>
<accession>A0ABN9VNF8</accession>
<sequence>MGKATFVYSDDDVCHEEGRFKKIQQDTLDESLSRPWVAARFLHKYLRPFARNYTPNESLVMLGDIKSLSTEMHRDLVWLASRLSGGDDPPPEDGQVADVVERTLIAVAHANTPAKPVVKAHLIETLDCIPGTRKPGKKGSSKWQNITAAIGKSNLRLFTQADTNALRKLMVNYDKMMRTWNTCGGRGGLGEWEEWGNPFDHIDNTSTLVAVGSVEWYAMILEHLSSPVTALDGVSTTKVRCVEMPSLGALQEYANGKTDRRQPVLDAYIQRCVAHYNSNERLVKLPMDYYTSDPYARALCRGVGGQELTREARVAAFPDYIESDAPRCHPRLFKKALQARGLWSDDRFPMIRKSCADYKKWREAVAMYLEVTADESKVELIKLFYGARPATQLPWLLKLSNEIVDGTRPLLGCAEFAEYNVLYADRPSPAVSRIAAILSHMENDALMVLLDKVRGAGSTSEVLIFDGLLAKVVDFRCEAMLAAAVAEASAAAGVEFQIKSWQRGAEHVRFARAVLRGSQTVVVRRGRGDREVANCVVSVADWAQLAPKTMLDEESATMTVKEFNESELDHSQRDAAKIPQFTKETANDVFRLDHPEGAVYGVIEPQSAPAPAHCHGVRILEGDCVALWGPTAPSVEMHLPLAGLEAFAEGMDLKWFSLEAVHADAALPAGGGDADYAIPAAGADALFQPGPGLQMAVDTDGPFETNLWKCVHCHSPLQLHRGEGCEISSTPYDLHQTTEIAVRTWRCTNKGRRLTYGPNFMWVEGDKVNTATVADFEQSGRVFVSNNRAFTMRYLRYHEKLMFRAFTTARGIDWVTKEVFANKADEGYGKEFVTDFRKLHLDAMSLIAVQEMGPIKEHRGVVIGEEITDDHFSKLDSYYHRNAFPAPRPKDIAVLVGDGREKVLTKCNGEERQQRAVRRGAAAMKGSMKRARKTAIMKHALRVKPAAKKKSVVLKRPSAAPVRRRPSAAAPGKRPSAAAIRKKAQYKNSVKAVRHMHHNHGWFMALTPEGRIVAAVEQKNPEGNGVAAEALTRALKKHPNVNTFVYDRCCSFYVSAQKLPACKDIKYWSVDWMHAKGHARSCPCNPYHIMRLGRRLTGINTQVAEQSFSWFRGYARPLNEMSPLRHKLCVLYFAKLHNKYVEEHNADYLPPKESLKTTQGKGGHYGAAGCPDVWAVAVAVGVAAVQWEEQWLQRMRSRGLSPDSVSYSTVIHACVKAHQLMRSEHWLREMVDAGEPFSAFCHDSVIQACAHAGQLHRAEHWLKEALKHGGSLNPNSFTSLISRCARSGELDKAAQWLAEMEKHTAVPAAVYQVVAACQGRTGKADRSRELPHKSS</sequence>
<organism evidence="4 5">
    <name type="scientific">Prorocentrum cordatum</name>
    <dbReference type="NCBI Taxonomy" id="2364126"/>
    <lineage>
        <taxon>Eukaryota</taxon>
        <taxon>Sar</taxon>
        <taxon>Alveolata</taxon>
        <taxon>Dinophyceae</taxon>
        <taxon>Prorocentrales</taxon>
        <taxon>Prorocentraceae</taxon>
        <taxon>Prorocentrum</taxon>
    </lineage>
</organism>
<gene>
    <name evidence="4" type="ORF">PCOR1329_LOCUS59676</name>
</gene>
<name>A0ABN9VNF8_9DINO</name>
<evidence type="ECO:0000256" key="2">
    <source>
        <dbReference type="PROSITE-ProRule" id="PRU00708"/>
    </source>
</evidence>
<dbReference type="Proteomes" id="UP001189429">
    <property type="component" value="Unassembled WGS sequence"/>
</dbReference>
<evidence type="ECO:0000313" key="4">
    <source>
        <dbReference type="EMBL" id="CAK0874893.1"/>
    </source>
</evidence>
<protein>
    <recommendedName>
        <fullName evidence="6">Pentatricopeptide repeat-containing protein</fullName>
    </recommendedName>
</protein>
<evidence type="ECO:0000313" key="5">
    <source>
        <dbReference type="Proteomes" id="UP001189429"/>
    </source>
</evidence>
<feature type="region of interest" description="Disordered" evidence="3">
    <location>
        <begin position="947"/>
        <end position="981"/>
    </location>
</feature>
<dbReference type="Gene3D" id="1.25.40.10">
    <property type="entry name" value="Tetratricopeptide repeat domain"/>
    <property type="match status" value="1"/>
</dbReference>
<proteinExistence type="predicted"/>